<evidence type="ECO:0000256" key="2">
    <source>
        <dbReference type="SAM" id="SignalP"/>
    </source>
</evidence>
<dbReference type="AlphaFoldDB" id="A0A4Q2IWY3"/>
<dbReference type="Gene3D" id="2.30.40.10">
    <property type="entry name" value="Urease, subunit C, domain 1"/>
    <property type="match status" value="1"/>
</dbReference>
<evidence type="ECO:0000259" key="3">
    <source>
        <dbReference type="Pfam" id="PF07969"/>
    </source>
</evidence>
<dbReference type="GO" id="GO:0016810">
    <property type="term" value="F:hydrolase activity, acting on carbon-nitrogen (but not peptide) bonds"/>
    <property type="evidence" value="ECO:0007669"/>
    <property type="project" value="InterPro"/>
</dbReference>
<comment type="caution">
    <text evidence="4">The sequence shown here is derived from an EMBL/GenBank/DDBJ whole genome shotgun (WGS) entry which is preliminary data.</text>
</comment>
<evidence type="ECO:0000256" key="1">
    <source>
        <dbReference type="SAM" id="MobiDB-lite"/>
    </source>
</evidence>
<dbReference type="OrthoDB" id="9811399at2"/>
<dbReference type="PANTHER" id="PTHR22642:SF2">
    <property type="entry name" value="PROTEIN LONG AFTER FAR-RED 3"/>
    <property type="match status" value="1"/>
</dbReference>
<proteinExistence type="predicted"/>
<dbReference type="EMBL" id="SDPT01000001">
    <property type="protein sequence ID" value="RXZ34976.1"/>
    <property type="molecule type" value="Genomic_DNA"/>
</dbReference>
<dbReference type="Pfam" id="PF07969">
    <property type="entry name" value="Amidohydro_3"/>
    <property type="match status" value="1"/>
</dbReference>
<evidence type="ECO:0000313" key="4">
    <source>
        <dbReference type="EMBL" id="RXZ34976.1"/>
    </source>
</evidence>
<feature type="signal peptide" evidence="2">
    <location>
        <begin position="1"/>
        <end position="48"/>
    </location>
</feature>
<feature type="chain" id="PRO_5020363705" evidence="2">
    <location>
        <begin position="49"/>
        <end position="581"/>
    </location>
</feature>
<dbReference type="SUPFAM" id="SSF51556">
    <property type="entry name" value="Metallo-dependent hydrolases"/>
    <property type="match status" value="1"/>
</dbReference>
<dbReference type="SUPFAM" id="SSF51338">
    <property type="entry name" value="Composite domain of metallo-dependent hydrolases"/>
    <property type="match status" value="1"/>
</dbReference>
<dbReference type="Proteomes" id="UP000292347">
    <property type="component" value="Unassembled WGS sequence"/>
</dbReference>
<reference evidence="4 5" key="1">
    <citation type="submission" date="2019-01" db="EMBL/GenBank/DDBJ databases">
        <title>Sphingomonas mucosissima sp. nov. and Sphingomonas desiccabilis sp. nov., from biological soil crusts in the Colorado Plateau, USA.</title>
        <authorList>
            <person name="Zhu D."/>
        </authorList>
    </citation>
    <scope>NUCLEOTIDE SEQUENCE [LARGE SCALE GENOMIC DNA]</scope>
    <source>
        <strain evidence="4 5">CP1D</strain>
    </source>
</reference>
<protein>
    <submittedName>
        <fullName evidence="4">Amidohydrolase</fullName>
    </submittedName>
</protein>
<dbReference type="PANTHER" id="PTHR22642">
    <property type="entry name" value="IMIDAZOLONEPROPIONASE"/>
    <property type="match status" value="1"/>
</dbReference>
<dbReference type="InterPro" id="IPR011059">
    <property type="entry name" value="Metal-dep_hydrolase_composite"/>
</dbReference>
<feature type="compositionally biased region" description="Basic and acidic residues" evidence="1">
    <location>
        <begin position="1"/>
        <end position="20"/>
    </location>
</feature>
<dbReference type="InterPro" id="IPR013108">
    <property type="entry name" value="Amidohydro_3"/>
</dbReference>
<dbReference type="Gene3D" id="3.20.20.140">
    <property type="entry name" value="Metal-dependent hydrolases"/>
    <property type="match status" value="1"/>
</dbReference>
<feature type="region of interest" description="Disordered" evidence="1">
    <location>
        <begin position="1"/>
        <end position="24"/>
    </location>
</feature>
<organism evidence="4 5">
    <name type="scientific">Sphingomonas desiccabilis</name>
    <dbReference type="NCBI Taxonomy" id="429134"/>
    <lineage>
        <taxon>Bacteria</taxon>
        <taxon>Pseudomonadati</taxon>
        <taxon>Pseudomonadota</taxon>
        <taxon>Alphaproteobacteria</taxon>
        <taxon>Sphingomonadales</taxon>
        <taxon>Sphingomonadaceae</taxon>
        <taxon>Sphingomonas</taxon>
    </lineage>
</organism>
<dbReference type="InterPro" id="IPR032466">
    <property type="entry name" value="Metal_Hydrolase"/>
</dbReference>
<dbReference type="InterPro" id="IPR033932">
    <property type="entry name" value="YtcJ-like"/>
</dbReference>
<keyword evidence="2" id="KW-0732">Signal</keyword>
<gene>
    <name evidence="4" type="ORF">EO081_04815</name>
</gene>
<name>A0A4Q2IWY3_9SPHN</name>
<dbReference type="CDD" id="cd01300">
    <property type="entry name" value="YtcJ_like"/>
    <property type="match status" value="1"/>
</dbReference>
<keyword evidence="5" id="KW-1185">Reference proteome</keyword>
<feature type="domain" description="Amidohydrolase 3" evidence="3">
    <location>
        <begin position="99"/>
        <end position="570"/>
    </location>
</feature>
<evidence type="ECO:0000313" key="5">
    <source>
        <dbReference type="Proteomes" id="UP000292347"/>
    </source>
</evidence>
<accession>A0A4Q2IWY3</accession>
<dbReference type="Gene3D" id="3.10.310.70">
    <property type="match status" value="1"/>
</dbReference>
<keyword evidence="4" id="KW-0378">Hydrolase</keyword>
<sequence length="581" mass="62660">MVRRGAEDGRRPPGHERTGAEARQVSHSAKCWTAALLASLLATAPAHADALVDNVDGVALDARGNVVRFAGVLIGPDGKVTKLLKKGDKRPDKLDWRTDMKGRVLIPGMIDAHGHFMELGFRALQLDLSKTRSLAEAQAAIAHYAQANGNRPWIVGGGWNQEVWGQGFPTAADLDVAYRDKPVVLARADGHAVWVNSAALKAAGITAKTVAPAGGRIEKLPNGQPSGVLVDAAVSLVDRHVPKASPRERNAAFLKAQELLLSNGFTATADMGTTLDDWLTFRRMGDIGQLRVRIMSYSAGVDVALQVGGNAPTPWLYADKLRMGGIKLYADGALGSRGAWLKRPYADAAKETGLGFLADDQLLNLMSRGAMDGFQIAIHAIGDRANTQALDAIEEIASTYKDDRRWRIEHAQIVDPVDLPRFGRNGIIPSMQPVHQTSDRLMVEARLGPDRLAGAYAWASLLKQSGHIAFGSDYPVENPNPFVGWAAAFTRQDPQGQPPGGWQPQEAVSRLEAWRGFTSDAAYAGFAEKRFGTLAPGMRADFVIVDRDPSEATPEALRETRVLETWVGGEKMWSGSGSAPR</sequence>